<dbReference type="EMBL" id="BAAANO010000035">
    <property type="protein sequence ID" value="GAA2014307.1"/>
    <property type="molecule type" value="Genomic_DNA"/>
</dbReference>
<evidence type="ECO:0000256" key="1">
    <source>
        <dbReference type="SAM" id="MobiDB-lite"/>
    </source>
</evidence>
<comment type="caution">
    <text evidence="2">The sequence shown here is derived from an EMBL/GenBank/DDBJ whole genome shotgun (WGS) entry which is preliminary data.</text>
</comment>
<feature type="region of interest" description="Disordered" evidence="1">
    <location>
        <begin position="1"/>
        <end position="50"/>
    </location>
</feature>
<name>A0ABP5F692_9MICO</name>
<feature type="compositionally biased region" description="Basic and acidic residues" evidence="1">
    <location>
        <begin position="23"/>
        <end position="36"/>
    </location>
</feature>
<gene>
    <name evidence="2" type="ORF">GCM10009755_27520</name>
</gene>
<sequence>MVSGYDTQGAGLEWDVSQATAPRETEPVMTEPREPIEPTEVYDSTRRSTSEKIRAAAQTVTGAGAGIKDFATSTVKDGSEKLRSTAESLPGDPLTKARTYSDRARTESENLRAKAREQAGRAAAPGGPVDWTENTINKVLGGVNGLITDAVQSGKVEKVFGFAQSTVSKGATQARKLLRK</sequence>
<protein>
    <submittedName>
        <fullName evidence="2">Uncharacterized protein</fullName>
    </submittedName>
</protein>
<keyword evidence="3" id="KW-1185">Reference proteome</keyword>
<feature type="region of interest" description="Disordered" evidence="1">
    <location>
        <begin position="76"/>
        <end position="107"/>
    </location>
</feature>
<evidence type="ECO:0000313" key="2">
    <source>
        <dbReference type="EMBL" id="GAA2014307.1"/>
    </source>
</evidence>
<organism evidence="2 3">
    <name type="scientific">Brevibacterium samyangense</name>
    <dbReference type="NCBI Taxonomy" id="366888"/>
    <lineage>
        <taxon>Bacteria</taxon>
        <taxon>Bacillati</taxon>
        <taxon>Actinomycetota</taxon>
        <taxon>Actinomycetes</taxon>
        <taxon>Micrococcales</taxon>
        <taxon>Brevibacteriaceae</taxon>
        <taxon>Brevibacterium</taxon>
    </lineage>
</organism>
<dbReference type="Proteomes" id="UP001500755">
    <property type="component" value="Unassembled WGS sequence"/>
</dbReference>
<evidence type="ECO:0000313" key="3">
    <source>
        <dbReference type="Proteomes" id="UP001500755"/>
    </source>
</evidence>
<accession>A0ABP5F692</accession>
<reference evidence="3" key="1">
    <citation type="journal article" date="2019" name="Int. J. Syst. Evol. Microbiol.">
        <title>The Global Catalogue of Microorganisms (GCM) 10K type strain sequencing project: providing services to taxonomists for standard genome sequencing and annotation.</title>
        <authorList>
            <consortium name="The Broad Institute Genomics Platform"/>
            <consortium name="The Broad Institute Genome Sequencing Center for Infectious Disease"/>
            <person name="Wu L."/>
            <person name="Ma J."/>
        </authorList>
    </citation>
    <scope>NUCLEOTIDE SEQUENCE [LARGE SCALE GENOMIC DNA]</scope>
    <source>
        <strain evidence="3">JCM 14546</strain>
    </source>
</reference>
<proteinExistence type="predicted"/>